<proteinExistence type="inferred from homology"/>
<name>A0A9W9FHV8_9EURO</name>
<evidence type="ECO:0000313" key="4">
    <source>
        <dbReference type="Proteomes" id="UP001149165"/>
    </source>
</evidence>
<sequence>MPIRAFGFASRKAGISPSEFKKCYEAHVDLLKRLAGPVFPLSHKRHYLTRDSVEAPPDGASALNPTTPATVLLGKQSDFDMDAYVELVFADQAALEAFVAVVFEPGNAALIEKDEEGFLDRKRFGVAMVGETCETTV</sequence>
<dbReference type="AlphaFoldDB" id="A0A9W9FHV8"/>
<dbReference type="Gene3D" id="3.30.70.100">
    <property type="match status" value="1"/>
</dbReference>
<dbReference type="InterPro" id="IPR011008">
    <property type="entry name" value="Dimeric_a/b-barrel"/>
</dbReference>
<keyword evidence="4" id="KW-1185">Reference proteome</keyword>
<reference evidence="3" key="1">
    <citation type="submission" date="2022-11" db="EMBL/GenBank/DDBJ databases">
        <authorList>
            <person name="Petersen C."/>
        </authorList>
    </citation>
    <scope>NUCLEOTIDE SEQUENCE</scope>
    <source>
        <strain evidence="3">IBT 30069</strain>
    </source>
</reference>
<protein>
    <submittedName>
        <fullName evidence="3">EthD domain-containing protein</fullName>
    </submittedName>
</protein>
<dbReference type="InterPro" id="IPR009799">
    <property type="entry name" value="EthD_dom"/>
</dbReference>
<comment type="similarity">
    <text evidence="1">Belongs to the tpcK family.</text>
</comment>
<dbReference type="GO" id="GO:0016491">
    <property type="term" value="F:oxidoreductase activity"/>
    <property type="evidence" value="ECO:0007669"/>
    <property type="project" value="InterPro"/>
</dbReference>
<dbReference type="Pfam" id="PF07110">
    <property type="entry name" value="EthD"/>
    <property type="match status" value="1"/>
</dbReference>
<comment type="caution">
    <text evidence="3">The sequence shown here is derived from an EMBL/GenBank/DDBJ whole genome shotgun (WGS) entry which is preliminary data.</text>
</comment>
<feature type="domain" description="EthD" evidence="2">
    <location>
        <begin position="12"/>
        <end position="121"/>
    </location>
</feature>
<evidence type="ECO:0000313" key="3">
    <source>
        <dbReference type="EMBL" id="KAJ5100446.1"/>
    </source>
</evidence>
<gene>
    <name evidence="3" type="ORF">N7456_006498</name>
</gene>
<accession>A0A9W9FHV8</accession>
<reference evidence="3" key="2">
    <citation type="journal article" date="2023" name="IMA Fungus">
        <title>Comparative genomic study of the Penicillium genus elucidates a diverse pangenome and 15 lateral gene transfer events.</title>
        <authorList>
            <person name="Petersen C."/>
            <person name="Sorensen T."/>
            <person name="Nielsen M.R."/>
            <person name="Sondergaard T.E."/>
            <person name="Sorensen J.L."/>
            <person name="Fitzpatrick D.A."/>
            <person name="Frisvad J.C."/>
            <person name="Nielsen K.L."/>
        </authorList>
    </citation>
    <scope>NUCLEOTIDE SEQUENCE</scope>
    <source>
        <strain evidence="3">IBT 30069</strain>
    </source>
</reference>
<evidence type="ECO:0000259" key="2">
    <source>
        <dbReference type="Pfam" id="PF07110"/>
    </source>
</evidence>
<dbReference type="Proteomes" id="UP001149165">
    <property type="component" value="Unassembled WGS sequence"/>
</dbReference>
<dbReference type="EMBL" id="JAPQKH010000004">
    <property type="protein sequence ID" value="KAJ5100446.1"/>
    <property type="molecule type" value="Genomic_DNA"/>
</dbReference>
<organism evidence="3 4">
    <name type="scientific">Penicillium angulare</name>
    <dbReference type="NCBI Taxonomy" id="116970"/>
    <lineage>
        <taxon>Eukaryota</taxon>
        <taxon>Fungi</taxon>
        <taxon>Dikarya</taxon>
        <taxon>Ascomycota</taxon>
        <taxon>Pezizomycotina</taxon>
        <taxon>Eurotiomycetes</taxon>
        <taxon>Eurotiomycetidae</taxon>
        <taxon>Eurotiales</taxon>
        <taxon>Aspergillaceae</taxon>
        <taxon>Penicillium</taxon>
    </lineage>
</organism>
<dbReference type="SUPFAM" id="SSF54909">
    <property type="entry name" value="Dimeric alpha+beta barrel"/>
    <property type="match status" value="1"/>
</dbReference>
<dbReference type="OrthoDB" id="2519291at2759"/>
<evidence type="ECO:0000256" key="1">
    <source>
        <dbReference type="ARBA" id="ARBA00005986"/>
    </source>
</evidence>